<proteinExistence type="predicted"/>
<dbReference type="InterPro" id="IPR010982">
    <property type="entry name" value="Lambda_DNA-bd_dom_sf"/>
</dbReference>
<dbReference type="InterPro" id="IPR001387">
    <property type="entry name" value="Cro/C1-type_HTH"/>
</dbReference>
<dbReference type="CDD" id="cd00093">
    <property type="entry name" value="HTH_XRE"/>
    <property type="match status" value="1"/>
</dbReference>
<name>A0ABT1A351_9PSEU</name>
<accession>A0ABT1A351</accession>
<dbReference type="SMART" id="SM00530">
    <property type="entry name" value="HTH_XRE"/>
    <property type="match status" value="1"/>
</dbReference>
<sequence length="168" mass="18815">MRRRHDGARRATRQARRRARPSQDEVAHRAGTSRPTLSAYEHGHRSPTLSTAARILAASGHELAAVPIVRFSEVSTRRGRTIAVPSHLPRLPPAQALATVQLPLRLHWSTTPRSVELRGRTQRARVYEIVLREGGPTDILTYVDGVLPTELWPDLVLPQEVRAAWALR</sequence>
<organism evidence="3 4">
    <name type="scientific">Pseudonocardia humida</name>
    <dbReference type="NCBI Taxonomy" id="2800819"/>
    <lineage>
        <taxon>Bacteria</taxon>
        <taxon>Bacillati</taxon>
        <taxon>Actinomycetota</taxon>
        <taxon>Actinomycetes</taxon>
        <taxon>Pseudonocardiales</taxon>
        <taxon>Pseudonocardiaceae</taxon>
        <taxon>Pseudonocardia</taxon>
    </lineage>
</organism>
<dbReference type="Gene3D" id="1.10.260.40">
    <property type="entry name" value="lambda repressor-like DNA-binding domains"/>
    <property type="match status" value="1"/>
</dbReference>
<dbReference type="EMBL" id="JAGSOV010000041">
    <property type="protein sequence ID" value="MCO1657427.1"/>
    <property type="molecule type" value="Genomic_DNA"/>
</dbReference>
<comment type="caution">
    <text evidence="3">The sequence shown here is derived from an EMBL/GenBank/DDBJ whole genome shotgun (WGS) entry which is preliminary data.</text>
</comment>
<protein>
    <submittedName>
        <fullName evidence="3">Helix-turn-helix transcriptional regulator</fullName>
    </submittedName>
</protein>
<keyword evidence="4" id="KW-1185">Reference proteome</keyword>
<evidence type="ECO:0000313" key="3">
    <source>
        <dbReference type="EMBL" id="MCO1657427.1"/>
    </source>
</evidence>
<feature type="region of interest" description="Disordered" evidence="1">
    <location>
        <begin position="1"/>
        <end position="45"/>
    </location>
</feature>
<reference evidence="3" key="1">
    <citation type="submission" date="2021-04" db="EMBL/GenBank/DDBJ databases">
        <title>Pseudonocardia sp. nov., isolated from sandy soil of mangrove forest.</title>
        <authorList>
            <person name="Zan Z."/>
            <person name="Huang R."/>
            <person name="Liu W."/>
        </authorList>
    </citation>
    <scope>NUCLEOTIDE SEQUENCE</scope>
    <source>
        <strain evidence="3">S2-4</strain>
    </source>
</reference>
<gene>
    <name evidence="3" type="ORF">KDL28_20420</name>
</gene>
<evidence type="ECO:0000256" key="1">
    <source>
        <dbReference type="SAM" id="MobiDB-lite"/>
    </source>
</evidence>
<dbReference type="Pfam" id="PF01381">
    <property type="entry name" value="HTH_3"/>
    <property type="match status" value="1"/>
</dbReference>
<feature type="domain" description="HTH cro/C1-type" evidence="2">
    <location>
        <begin position="13"/>
        <end position="66"/>
    </location>
</feature>
<dbReference type="Proteomes" id="UP001165283">
    <property type="component" value="Unassembled WGS sequence"/>
</dbReference>
<dbReference type="PROSITE" id="PS50943">
    <property type="entry name" value="HTH_CROC1"/>
    <property type="match status" value="1"/>
</dbReference>
<evidence type="ECO:0000259" key="2">
    <source>
        <dbReference type="PROSITE" id="PS50943"/>
    </source>
</evidence>
<dbReference type="SUPFAM" id="SSF47413">
    <property type="entry name" value="lambda repressor-like DNA-binding domains"/>
    <property type="match status" value="1"/>
</dbReference>
<feature type="compositionally biased region" description="Basic residues" evidence="1">
    <location>
        <begin position="1"/>
        <end position="20"/>
    </location>
</feature>
<evidence type="ECO:0000313" key="4">
    <source>
        <dbReference type="Proteomes" id="UP001165283"/>
    </source>
</evidence>